<proteinExistence type="predicted"/>
<protein>
    <submittedName>
        <fullName evidence="2">Uncharacterized protein</fullName>
    </submittedName>
</protein>
<feature type="region of interest" description="Disordered" evidence="1">
    <location>
        <begin position="793"/>
        <end position="817"/>
    </location>
</feature>
<comment type="caution">
    <text evidence="2">The sequence shown here is derived from an EMBL/GenBank/DDBJ whole genome shotgun (WGS) entry which is preliminary data.</text>
</comment>
<dbReference type="Proteomes" id="UP000799429">
    <property type="component" value="Unassembled WGS sequence"/>
</dbReference>
<gene>
    <name evidence="2" type="ORF">M501DRAFT_1056261</name>
</gene>
<sequence length="947" mass="107660">MSGTRAVRRGSIGVSSTVMRWFPSIWEPPYTDIHRRNFLNDPIYIEAMPELRGSMAGYPNARLGPPNCQGQCMCDTCNERVLTIIDHIDLVRSYVERREQRFMHPNPPLPDDQARFYVIEEATRIKMMDRVFLLGKWLNELEWRDWQCQISELANPNPQGLDALLLQKYVSHSMQTMFPSASHFWVYDPQTNYDNGRFLVENNQCTRNMNAFARNRRTDVDMFLEMAELRDTIVEQRLHQLEHRVITLWTLLFSETPHNHSPTNFPPYSITLAPSIDPKDVQDFVMVDGVRFDMARKNKHSSALWNSSGPVTGQATQEPYATEVGIPKPMVINAEPRTRRKRYSWLTRSHGPLKSPAGDESSVENRLRASFRAGHNFPSNDLENSWISEDPPVRITAEDTAILQEYPPTVLDAITIGMQNPCLRDSIRYMLKHPENGDWGAISRFDRVIADAEKLWQAHDATQSSYDAVVYPNQGLMYRTYLGVGPNGESWPIHEEPVASLHGKAGVGRQSIPSDESNETGLDFAVQWDDPVYSDYPYLLYQRDYFNADGTVKSTEMFKIPLTLAAATYHGIHFTGARDIIRFTIMNHKNTIDGAYHFKGILDDAEEVWKAYDHEKAILIPDEEVIEPPIKNSFPLAPLYDIFTRRAGVLPQGCMTSSTNLSTNGTEILETEFLTSAKRTISSPASTPFIAIPCNDPQCCPAFCESGASTGPRREQHSPNGNTPTEEELQTLRAELTETEKTVLQARGMISTLWGLLQEHGIGWETIDEAQDNCSEESRGRYSMRYSHPPAKVEGSAAEEAPAEAKGPTMGLEGSSGYYANNEETLKLLAREEEQNLQVSENPRAKIEEFSEQDHAKGKYTEEFDVREWYKNYRAQQQARVTDRDGGEWLIELSPPMRHVSRELTERRVMLPVLRGLEHRAMLRRSVTETGKYKRARCESVGSTGSV</sequence>
<keyword evidence="3" id="KW-1185">Reference proteome</keyword>
<dbReference type="EMBL" id="MU006092">
    <property type="protein sequence ID" value="KAF2840969.1"/>
    <property type="molecule type" value="Genomic_DNA"/>
</dbReference>
<dbReference type="AlphaFoldDB" id="A0A9P4SEJ1"/>
<name>A0A9P4SEJ1_9PEZI</name>
<organism evidence="2 3">
    <name type="scientific">Patellaria atrata CBS 101060</name>
    <dbReference type="NCBI Taxonomy" id="1346257"/>
    <lineage>
        <taxon>Eukaryota</taxon>
        <taxon>Fungi</taxon>
        <taxon>Dikarya</taxon>
        <taxon>Ascomycota</taxon>
        <taxon>Pezizomycotina</taxon>
        <taxon>Dothideomycetes</taxon>
        <taxon>Dothideomycetes incertae sedis</taxon>
        <taxon>Patellariales</taxon>
        <taxon>Patellariaceae</taxon>
        <taxon>Patellaria</taxon>
    </lineage>
</organism>
<evidence type="ECO:0000313" key="2">
    <source>
        <dbReference type="EMBL" id="KAF2840969.1"/>
    </source>
</evidence>
<feature type="region of interest" description="Disordered" evidence="1">
    <location>
        <begin position="708"/>
        <end position="728"/>
    </location>
</feature>
<evidence type="ECO:0000256" key="1">
    <source>
        <dbReference type="SAM" id="MobiDB-lite"/>
    </source>
</evidence>
<accession>A0A9P4SEJ1</accession>
<reference evidence="2" key="1">
    <citation type="journal article" date="2020" name="Stud. Mycol.">
        <title>101 Dothideomycetes genomes: a test case for predicting lifestyles and emergence of pathogens.</title>
        <authorList>
            <person name="Haridas S."/>
            <person name="Albert R."/>
            <person name="Binder M."/>
            <person name="Bloem J."/>
            <person name="Labutti K."/>
            <person name="Salamov A."/>
            <person name="Andreopoulos B."/>
            <person name="Baker S."/>
            <person name="Barry K."/>
            <person name="Bills G."/>
            <person name="Bluhm B."/>
            <person name="Cannon C."/>
            <person name="Castanera R."/>
            <person name="Culley D."/>
            <person name="Daum C."/>
            <person name="Ezra D."/>
            <person name="Gonzalez J."/>
            <person name="Henrissat B."/>
            <person name="Kuo A."/>
            <person name="Liang C."/>
            <person name="Lipzen A."/>
            <person name="Lutzoni F."/>
            <person name="Magnuson J."/>
            <person name="Mondo S."/>
            <person name="Nolan M."/>
            <person name="Ohm R."/>
            <person name="Pangilinan J."/>
            <person name="Park H.-J."/>
            <person name="Ramirez L."/>
            <person name="Alfaro M."/>
            <person name="Sun H."/>
            <person name="Tritt A."/>
            <person name="Yoshinaga Y."/>
            <person name="Zwiers L.-H."/>
            <person name="Turgeon B."/>
            <person name="Goodwin S."/>
            <person name="Spatafora J."/>
            <person name="Crous P."/>
            <person name="Grigoriev I."/>
        </authorList>
    </citation>
    <scope>NUCLEOTIDE SEQUENCE</scope>
    <source>
        <strain evidence="2">CBS 101060</strain>
    </source>
</reference>
<evidence type="ECO:0000313" key="3">
    <source>
        <dbReference type="Proteomes" id="UP000799429"/>
    </source>
</evidence>